<dbReference type="GO" id="GO:0009236">
    <property type="term" value="P:cobalamin biosynthetic process"/>
    <property type="evidence" value="ECO:0007669"/>
    <property type="project" value="InterPro"/>
</dbReference>
<reference evidence="4 5" key="1">
    <citation type="journal article" date="2019" name="ISME J.">
        <title>Insights into ecological role of a new deltaproteobacterial order Candidatus Acidulodesulfobacterales by metagenomics and metatranscriptomics.</title>
        <authorList>
            <person name="Tan S."/>
            <person name="Liu J."/>
            <person name="Fang Y."/>
            <person name="Hedlund B.P."/>
            <person name="Lian Z.H."/>
            <person name="Huang L.Y."/>
            <person name="Li J.T."/>
            <person name="Huang L.N."/>
            <person name="Li W.J."/>
            <person name="Jiang H.C."/>
            <person name="Dong H.L."/>
            <person name="Shu W.S."/>
        </authorList>
    </citation>
    <scope>NUCLEOTIDE SEQUENCE [LARGE SCALE GENOMIC DNA]</scope>
    <source>
        <strain evidence="4">AP2</strain>
    </source>
</reference>
<dbReference type="Proteomes" id="UP000316562">
    <property type="component" value="Unassembled WGS sequence"/>
</dbReference>
<evidence type="ECO:0000313" key="4">
    <source>
        <dbReference type="EMBL" id="RZD16072.1"/>
    </source>
</evidence>
<evidence type="ECO:0000256" key="1">
    <source>
        <dbReference type="SAM" id="MobiDB-lite"/>
    </source>
</evidence>
<protein>
    <recommendedName>
        <fullName evidence="6">Cobalamin biosynthesis protein CbiG</fullName>
    </recommendedName>
</protein>
<dbReference type="InterPro" id="IPR036518">
    <property type="entry name" value="CobE/GbiG_C_sf"/>
</dbReference>
<feature type="region of interest" description="Disordered" evidence="1">
    <location>
        <begin position="328"/>
        <end position="365"/>
    </location>
</feature>
<dbReference type="AlphaFoldDB" id="A0A519BFM7"/>
<dbReference type="EMBL" id="SGBC01000003">
    <property type="protein sequence ID" value="RZD16072.1"/>
    <property type="molecule type" value="Genomic_DNA"/>
</dbReference>
<dbReference type="Pfam" id="PF01890">
    <property type="entry name" value="CbiG_C"/>
    <property type="match status" value="1"/>
</dbReference>
<feature type="domain" description="Cobalamin synthesis G N-terminal" evidence="3">
    <location>
        <begin position="146"/>
        <end position="224"/>
    </location>
</feature>
<evidence type="ECO:0000313" key="5">
    <source>
        <dbReference type="Proteomes" id="UP000316562"/>
    </source>
</evidence>
<dbReference type="Gene3D" id="3.30.420.180">
    <property type="entry name" value="CobE/GbiG C-terminal domain"/>
    <property type="match status" value="1"/>
</dbReference>
<gene>
    <name evidence="4" type="ORF">EVJ46_07730</name>
</gene>
<evidence type="ECO:0000259" key="2">
    <source>
        <dbReference type="Pfam" id="PF01890"/>
    </source>
</evidence>
<evidence type="ECO:0000259" key="3">
    <source>
        <dbReference type="Pfam" id="PF11760"/>
    </source>
</evidence>
<proteinExistence type="predicted"/>
<dbReference type="InterPro" id="IPR002750">
    <property type="entry name" value="CobE/GbiG_C"/>
</dbReference>
<comment type="caution">
    <text evidence="4">The sequence shown here is derived from an EMBL/GenBank/DDBJ whole genome shotgun (WGS) entry which is preliminary data.</text>
</comment>
<dbReference type="InterPro" id="IPR021744">
    <property type="entry name" value="CbiG_N"/>
</dbReference>
<sequence>MRLLANIQLTINLNYMTRIFFTHSGKQRKADKAGNYLNKAAIFAFTENGKKLASKLSDGLHNYYKHGGSHQLKYRQRQPQRLHNSYTYGGSGNCGNCSGSDYDSNYEKRYNNSGNKVFHNCNVYNIGIGTFEFFNYDNDNYRENIEFAFNEYDFLIFFLSLGAVIRLISPFIKSKLSDPGVIIIDEKGNYAISALSGHIGRANELCVSIAEIIGAAPVITTATDISEKFSLDMFAKKFNLNIENKNCIKFINKSSLSAQKIIIFIPESDLILSSNECFRNEIKDYFTDFTQPVQFIYKKNDIEEILKEHYNKLNYKRDNRSEEILKERCNESNYNKSSNNKSYDNGTGNNKSYDNKSNNDKSYANEPVRPASLNIIVISYKTDVLINLKTPNFTFDELSCAELHYNINICRLFPRNLSIGIGCNKNTAFEEIENFIQEIFNQNSLSMLSIRNVATIDIKSEEKGILKFAEKYAQYIDFFSKDEINNFLYEYKRDLRTDNYCNNVKPDGTADTSSACFRYTGAYSVCEPCALLSSDINKELLICKKKKMNTTIAVAI</sequence>
<feature type="compositionally biased region" description="Low complexity" evidence="1">
    <location>
        <begin position="332"/>
        <end position="352"/>
    </location>
</feature>
<dbReference type="InterPro" id="IPR052553">
    <property type="entry name" value="CbiG_hydrolase"/>
</dbReference>
<dbReference type="PANTHER" id="PTHR37477">
    <property type="entry name" value="COBALT-PRECORRIN-5A HYDROLASE"/>
    <property type="match status" value="1"/>
</dbReference>
<dbReference type="SUPFAM" id="SSF159672">
    <property type="entry name" value="CbiG N-terminal domain-like"/>
    <property type="match status" value="1"/>
</dbReference>
<accession>A0A519BFM7</accession>
<feature type="domain" description="CobE/GbiG C-terminal" evidence="2">
    <location>
        <begin position="417"/>
        <end position="555"/>
    </location>
</feature>
<evidence type="ECO:0008006" key="6">
    <source>
        <dbReference type="Google" id="ProtNLM"/>
    </source>
</evidence>
<dbReference type="PANTHER" id="PTHR37477:SF1">
    <property type="entry name" value="COBALT-PRECORRIN-5A HYDROLASE"/>
    <property type="match status" value="1"/>
</dbReference>
<dbReference type="Pfam" id="PF11760">
    <property type="entry name" value="CbiG_N"/>
    <property type="match status" value="1"/>
</dbReference>
<dbReference type="Gene3D" id="3.40.50.11220">
    <property type="match status" value="1"/>
</dbReference>
<dbReference type="InterPro" id="IPR038029">
    <property type="entry name" value="GbiG_N_sf"/>
</dbReference>
<dbReference type="SUPFAM" id="SSF159664">
    <property type="entry name" value="CobE/GbiG C-terminal domain-like"/>
    <property type="match status" value="1"/>
</dbReference>
<organism evidence="4 5">
    <name type="scientific">Acididesulfobacter guangdongensis</name>
    <dbReference type="NCBI Taxonomy" id="2597225"/>
    <lineage>
        <taxon>Bacteria</taxon>
        <taxon>Deltaproteobacteria</taxon>
        <taxon>Candidatus Acidulodesulfobacterales</taxon>
        <taxon>Candidatus Acididesulfobacter</taxon>
    </lineage>
</organism>
<name>A0A519BFM7_ACIG2</name>